<dbReference type="Proteomes" id="UP000315303">
    <property type="component" value="Unassembled WGS sequence"/>
</dbReference>
<protein>
    <submittedName>
        <fullName evidence="2">Uncharacterized protein</fullName>
    </submittedName>
</protein>
<feature type="compositionally biased region" description="Basic residues" evidence="1">
    <location>
        <begin position="301"/>
        <end position="315"/>
    </location>
</feature>
<reference evidence="2 3" key="1">
    <citation type="submission" date="2019-01" db="EMBL/GenBank/DDBJ databases">
        <title>Litorilituus lipolytica sp. nov., isolated from intertidal sand of the Yellow Sea in China.</title>
        <authorList>
            <person name="Liu A."/>
        </authorList>
    </citation>
    <scope>NUCLEOTIDE SEQUENCE [LARGE SCALE GENOMIC DNA]</scope>
    <source>
        <strain evidence="2 3">RZ04</strain>
    </source>
</reference>
<accession>A0A502KRY8</accession>
<comment type="caution">
    <text evidence="2">The sequence shown here is derived from an EMBL/GenBank/DDBJ whole genome shotgun (WGS) entry which is preliminary data.</text>
</comment>
<evidence type="ECO:0000313" key="2">
    <source>
        <dbReference type="EMBL" id="TPH12781.1"/>
    </source>
</evidence>
<proteinExistence type="predicted"/>
<dbReference type="AlphaFoldDB" id="A0A502KRY8"/>
<feature type="region of interest" description="Disordered" evidence="1">
    <location>
        <begin position="281"/>
        <end position="315"/>
    </location>
</feature>
<name>A0A502KRY8_9GAMM</name>
<evidence type="ECO:0000256" key="1">
    <source>
        <dbReference type="SAM" id="MobiDB-lite"/>
    </source>
</evidence>
<sequence length="315" mass="35928">MIKNWIVKTKQIKQGEKGFLNHVNYLTDNNKASHEYSAIKVLNNGAKNIIKEIDKRKSYRNAHGLSGGGVRNFSTSMVLSLPRDIKQPTTKEWEKIGLYTIKEIAKKNNIDFEKLKNVSHIVLHNESASPSKPSHLHILISNVLDVDVIKGISQKKTTFTAKKAFNYAVKKLLNEDNNQYLPVNTKTKNKPLFVVRAEKAEKVMLLFKSFKNDINDWFSEIINKRNSFILSTLAKKAAQSFNDFDNSIENKNNNLPDKVLTAVETIEDLTADNETVELLALPTGQEHIEPTKETEKVSTKTTRKRRRRTPKPTNE</sequence>
<dbReference type="OrthoDB" id="6378816at2"/>
<evidence type="ECO:0000313" key="3">
    <source>
        <dbReference type="Proteomes" id="UP000315303"/>
    </source>
</evidence>
<dbReference type="EMBL" id="SAWY01000038">
    <property type="protein sequence ID" value="TPH12781.1"/>
    <property type="molecule type" value="Genomic_DNA"/>
</dbReference>
<dbReference type="RefSeq" id="WP_140605135.1">
    <property type="nucleotide sequence ID" value="NZ_SAWY01000038.1"/>
</dbReference>
<feature type="compositionally biased region" description="Basic and acidic residues" evidence="1">
    <location>
        <begin position="286"/>
        <end position="298"/>
    </location>
</feature>
<gene>
    <name evidence="2" type="ORF">EPA86_15230</name>
</gene>
<organism evidence="2 3">
    <name type="scientific">Litorilituus lipolyticus</name>
    <dbReference type="NCBI Taxonomy" id="2491017"/>
    <lineage>
        <taxon>Bacteria</taxon>
        <taxon>Pseudomonadati</taxon>
        <taxon>Pseudomonadota</taxon>
        <taxon>Gammaproteobacteria</taxon>
        <taxon>Alteromonadales</taxon>
        <taxon>Colwelliaceae</taxon>
        <taxon>Litorilituus</taxon>
    </lineage>
</organism>
<keyword evidence="3" id="KW-1185">Reference proteome</keyword>